<accession>A0A975F3X1</accession>
<dbReference type="GO" id="GO:0016887">
    <property type="term" value="F:ATP hydrolysis activity"/>
    <property type="evidence" value="ECO:0007669"/>
    <property type="project" value="InterPro"/>
</dbReference>
<dbReference type="Gene3D" id="3.40.50.300">
    <property type="entry name" value="P-loop containing nucleotide triphosphate hydrolases"/>
    <property type="match status" value="1"/>
</dbReference>
<dbReference type="GO" id="GO:0005524">
    <property type="term" value="F:ATP binding"/>
    <property type="evidence" value="ECO:0007669"/>
    <property type="project" value="UniProtKB-KW"/>
</dbReference>
<gene>
    <name evidence="5" type="ORF">HRQ91_05290</name>
</gene>
<dbReference type="EMBL" id="CP054142">
    <property type="protein sequence ID" value="QTQ13915.1"/>
    <property type="molecule type" value="Genomic_DNA"/>
</dbReference>
<reference evidence="5 6" key="1">
    <citation type="journal article" date="2021" name="Microbiol. Resour. Announc.">
        <title>Complete Genome Sequences of Three Human Oral Treponema parvum Isolates.</title>
        <authorList>
            <person name="Zeng H."/>
            <person name="Watt R.M."/>
        </authorList>
    </citation>
    <scope>NUCLEOTIDE SEQUENCE [LARGE SCALE GENOMIC DNA]</scope>
    <source>
        <strain evidence="5 6">ATCC 700770</strain>
    </source>
</reference>
<dbReference type="PROSITE" id="PS00211">
    <property type="entry name" value="ABC_TRANSPORTER_1"/>
    <property type="match status" value="1"/>
</dbReference>
<dbReference type="InterPro" id="IPR027417">
    <property type="entry name" value="P-loop_NTPase"/>
</dbReference>
<dbReference type="GO" id="GO:0055085">
    <property type="term" value="P:transmembrane transport"/>
    <property type="evidence" value="ECO:0007669"/>
    <property type="project" value="UniProtKB-ARBA"/>
</dbReference>
<sequence length="259" mass="29345">MKNNTVIRCEHLHKTYVSRFGKKNTAVKDVSLSINEGETFGLVGESGCGKTTLGYMLLDLLKPSDGRVFFYGKDTAKFDRKERKNFRRNCQIVFQDPYSAIDGKKKLSFLIREGLDIHGVNNTKEKREELVARIMENVGLDPFMKDRRPETLSGGQRQRVAIAQALVLSPKFVVCDEIVSSLDVLIQAQVLDLLKKLQKQFSLTYLFISHNLNVVCYMADRIAVMYKGEIVETGSVEQILKAPCHPYTKELFNCAKLIG</sequence>
<dbReference type="SUPFAM" id="SSF52540">
    <property type="entry name" value="P-loop containing nucleoside triphosphate hydrolases"/>
    <property type="match status" value="1"/>
</dbReference>
<dbReference type="Proteomes" id="UP000671908">
    <property type="component" value="Chromosome"/>
</dbReference>
<evidence type="ECO:0000313" key="5">
    <source>
        <dbReference type="EMBL" id="QTQ13915.1"/>
    </source>
</evidence>
<dbReference type="InterPro" id="IPR017871">
    <property type="entry name" value="ABC_transporter-like_CS"/>
</dbReference>
<keyword evidence="3 5" id="KW-0067">ATP-binding</keyword>
<keyword evidence="2" id="KW-0547">Nucleotide-binding</keyword>
<dbReference type="PANTHER" id="PTHR43776">
    <property type="entry name" value="TRANSPORT ATP-BINDING PROTEIN"/>
    <property type="match status" value="1"/>
</dbReference>
<feature type="domain" description="ABC transporter" evidence="4">
    <location>
        <begin position="7"/>
        <end position="252"/>
    </location>
</feature>
<dbReference type="CDD" id="cd03257">
    <property type="entry name" value="ABC_NikE_OppD_transporters"/>
    <property type="match status" value="1"/>
</dbReference>
<dbReference type="PROSITE" id="PS50893">
    <property type="entry name" value="ABC_TRANSPORTER_2"/>
    <property type="match status" value="1"/>
</dbReference>
<evidence type="ECO:0000259" key="4">
    <source>
        <dbReference type="PROSITE" id="PS50893"/>
    </source>
</evidence>
<dbReference type="InterPro" id="IPR050319">
    <property type="entry name" value="ABC_transp_ATP-bind"/>
</dbReference>
<dbReference type="InterPro" id="IPR003439">
    <property type="entry name" value="ABC_transporter-like_ATP-bd"/>
</dbReference>
<protein>
    <submittedName>
        <fullName evidence="5">ABC transporter ATP-binding protein</fullName>
    </submittedName>
</protein>
<organism evidence="5 6">
    <name type="scientific">Treponema parvum</name>
    <dbReference type="NCBI Taxonomy" id="138851"/>
    <lineage>
        <taxon>Bacteria</taxon>
        <taxon>Pseudomonadati</taxon>
        <taxon>Spirochaetota</taxon>
        <taxon>Spirochaetia</taxon>
        <taxon>Spirochaetales</taxon>
        <taxon>Treponemataceae</taxon>
        <taxon>Treponema</taxon>
    </lineage>
</organism>
<dbReference type="InterPro" id="IPR003593">
    <property type="entry name" value="AAA+_ATPase"/>
</dbReference>
<dbReference type="KEGG" id="tpav:HRQ91_05290"/>
<keyword evidence="6" id="KW-1185">Reference proteome</keyword>
<dbReference type="RefSeq" id="WP_210120588.1">
    <property type="nucleotide sequence ID" value="NZ_CP054142.1"/>
</dbReference>
<proteinExistence type="predicted"/>
<name>A0A975F3X1_9SPIR</name>
<dbReference type="SMART" id="SM00382">
    <property type="entry name" value="AAA"/>
    <property type="match status" value="1"/>
</dbReference>
<dbReference type="AlphaFoldDB" id="A0A975F3X1"/>
<evidence type="ECO:0000256" key="3">
    <source>
        <dbReference type="ARBA" id="ARBA00022840"/>
    </source>
</evidence>
<evidence type="ECO:0000256" key="1">
    <source>
        <dbReference type="ARBA" id="ARBA00022448"/>
    </source>
</evidence>
<dbReference type="Pfam" id="PF00005">
    <property type="entry name" value="ABC_tran"/>
    <property type="match status" value="1"/>
</dbReference>
<keyword evidence="1" id="KW-0813">Transport</keyword>
<evidence type="ECO:0000256" key="2">
    <source>
        <dbReference type="ARBA" id="ARBA00022741"/>
    </source>
</evidence>
<evidence type="ECO:0000313" key="6">
    <source>
        <dbReference type="Proteomes" id="UP000671908"/>
    </source>
</evidence>